<gene>
    <name evidence="2" type="ORF">M407DRAFT_216304</name>
</gene>
<feature type="region of interest" description="Disordered" evidence="1">
    <location>
        <begin position="1"/>
        <end position="86"/>
    </location>
</feature>
<evidence type="ECO:0000313" key="2">
    <source>
        <dbReference type="EMBL" id="KIO22561.1"/>
    </source>
</evidence>
<dbReference type="AlphaFoldDB" id="A0A0C3QBM0"/>
<dbReference type="Proteomes" id="UP000054248">
    <property type="component" value="Unassembled WGS sequence"/>
</dbReference>
<keyword evidence="3" id="KW-1185">Reference proteome</keyword>
<evidence type="ECO:0000256" key="1">
    <source>
        <dbReference type="SAM" id="MobiDB-lite"/>
    </source>
</evidence>
<accession>A0A0C3QBM0</accession>
<feature type="compositionally biased region" description="Polar residues" evidence="1">
    <location>
        <begin position="1"/>
        <end position="23"/>
    </location>
</feature>
<sequence length="183" mass="20535">MPSKSATSKGSSGPTMASPTEVQAQIARHSDDTLPPDPEANQDTARQGAQAGLVASDPRPRYGKPRQYLDLSYRPKPQVRRYDPSSTTQQIGLLRVVNHEGETIPQYIWWDHFLQEDLIRQRAGNYTADWRRTTVNRDEALVVSFLPSSEPHTVACLNSRGGLKSLAIRFNHYPAREYVLPPP</sequence>
<dbReference type="EMBL" id="KN823107">
    <property type="protein sequence ID" value="KIO22561.1"/>
    <property type="molecule type" value="Genomic_DNA"/>
</dbReference>
<proteinExistence type="predicted"/>
<dbReference type="HOGENOM" id="CLU_1476191_0_0_1"/>
<evidence type="ECO:0000313" key="3">
    <source>
        <dbReference type="Proteomes" id="UP000054248"/>
    </source>
</evidence>
<protein>
    <submittedName>
        <fullName evidence="2">Uncharacterized protein</fullName>
    </submittedName>
</protein>
<reference evidence="2 3" key="1">
    <citation type="submission" date="2014-04" db="EMBL/GenBank/DDBJ databases">
        <authorList>
            <consortium name="DOE Joint Genome Institute"/>
            <person name="Kuo A."/>
            <person name="Girlanda M."/>
            <person name="Perotto S."/>
            <person name="Kohler A."/>
            <person name="Nagy L.G."/>
            <person name="Floudas D."/>
            <person name="Copeland A."/>
            <person name="Barry K.W."/>
            <person name="Cichocki N."/>
            <person name="Veneault-Fourrey C."/>
            <person name="LaButti K."/>
            <person name="Lindquist E.A."/>
            <person name="Lipzen A."/>
            <person name="Lundell T."/>
            <person name="Morin E."/>
            <person name="Murat C."/>
            <person name="Sun H."/>
            <person name="Tunlid A."/>
            <person name="Henrissat B."/>
            <person name="Grigoriev I.V."/>
            <person name="Hibbett D.S."/>
            <person name="Martin F."/>
            <person name="Nordberg H.P."/>
            <person name="Cantor M.N."/>
            <person name="Hua S.X."/>
        </authorList>
    </citation>
    <scope>NUCLEOTIDE SEQUENCE [LARGE SCALE GENOMIC DNA]</scope>
    <source>
        <strain evidence="2 3">MUT 4182</strain>
    </source>
</reference>
<name>A0A0C3QBM0_9AGAM</name>
<organism evidence="2 3">
    <name type="scientific">Tulasnella calospora MUT 4182</name>
    <dbReference type="NCBI Taxonomy" id="1051891"/>
    <lineage>
        <taxon>Eukaryota</taxon>
        <taxon>Fungi</taxon>
        <taxon>Dikarya</taxon>
        <taxon>Basidiomycota</taxon>
        <taxon>Agaricomycotina</taxon>
        <taxon>Agaricomycetes</taxon>
        <taxon>Cantharellales</taxon>
        <taxon>Tulasnellaceae</taxon>
        <taxon>Tulasnella</taxon>
    </lineage>
</organism>
<reference evidence="3" key="2">
    <citation type="submission" date="2015-01" db="EMBL/GenBank/DDBJ databases">
        <title>Evolutionary Origins and Diversification of the Mycorrhizal Mutualists.</title>
        <authorList>
            <consortium name="DOE Joint Genome Institute"/>
            <consortium name="Mycorrhizal Genomics Consortium"/>
            <person name="Kohler A."/>
            <person name="Kuo A."/>
            <person name="Nagy L.G."/>
            <person name="Floudas D."/>
            <person name="Copeland A."/>
            <person name="Barry K.W."/>
            <person name="Cichocki N."/>
            <person name="Veneault-Fourrey C."/>
            <person name="LaButti K."/>
            <person name="Lindquist E.A."/>
            <person name="Lipzen A."/>
            <person name="Lundell T."/>
            <person name="Morin E."/>
            <person name="Murat C."/>
            <person name="Riley R."/>
            <person name="Ohm R."/>
            <person name="Sun H."/>
            <person name="Tunlid A."/>
            <person name="Henrissat B."/>
            <person name="Grigoriev I.V."/>
            <person name="Hibbett D.S."/>
            <person name="Martin F."/>
        </authorList>
    </citation>
    <scope>NUCLEOTIDE SEQUENCE [LARGE SCALE GENOMIC DNA]</scope>
    <source>
        <strain evidence="3">MUT 4182</strain>
    </source>
</reference>